<dbReference type="InterPro" id="IPR020915">
    <property type="entry name" value="UPF0311"/>
</dbReference>
<accession>A0ABW4I4F1</accession>
<gene>
    <name evidence="2" type="ORF">ACFSCW_09800</name>
</gene>
<dbReference type="EMBL" id="JBHUDY010000001">
    <property type="protein sequence ID" value="MFD1612092.1"/>
    <property type="molecule type" value="Genomic_DNA"/>
</dbReference>
<comment type="similarity">
    <text evidence="1">Belongs to the UPF0311 family.</text>
</comment>
<evidence type="ECO:0000313" key="2">
    <source>
        <dbReference type="EMBL" id="MFD1612092.1"/>
    </source>
</evidence>
<organism evidence="2 3">
    <name type="scientific">Sphingomonas tabacisoli</name>
    <dbReference type="NCBI Taxonomy" id="2249466"/>
    <lineage>
        <taxon>Bacteria</taxon>
        <taxon>Pseudomonadati</taxon>
        <taxon>Pseudomonadota</taxon>
        <taxon>Alphaproteobacteria</taxon>
        <taxon>Sphingomonadales</taxon>
        <taxon>Sphingomonadaceae</taxon>
        <taxon>Sphingomonas</taxon>
    </lineage>
</organism>
<dbReference type="PANTHER" id="PTHR37315:SF1">
    <property type="entry name" value="UPF0311 PROTEIN BLR7842"/>
    <property type="match status" value="1"/>
</dbReference>
<reference evidence="3" key="1">
    <citation type="journal article" date="2019" name="Int. J. Syst. Evol. Microbiol.">
        <title>The Global Catalogue of Microorganisms (GCM) 10K type strain sequencing project: providing services to taxonomists for standard genome sequencing and annotation.</title>
        <authorList>
            <consortium name="The Broad Institute Genomics Platform"/>
            <consortium name="The Broad Institute Genome Sequencing Center for Infectious Disease"/>
            <person name="Wu L."/>
            <person name="Ma J."/>
        </authorList>
    </citation>
    <scope>NUCLEOTIDE SEQUENCE [LARGE SCALE GENOMIC DNA]</scope>
    <source>
        <strain evidence="3">CGMCC 1.16275</strain>
    </source>
</reference>
<evidence type="ECO:0000313" key="3">
    <source>
        <dbReference type="Proteomes" id="UP001597115"/>
    </source>
</evidence>
<evidence type="ECO:0000256" key="1">
    <source>
        <dbReference type="HAMAP-Rule" id="MF_00775"/>
    </source>
</evidence>
<dbReference type="Gene3D" id="2.40.160.20">
    <property type="match status" value="1"/>
</dbReference>
<name>A0ABW4I4F1_9SPHN</name>
<comment type="caution">
    <text evidence="2">The sequence shown here is derived from an EMBL/GenBank/DDBJ whole genome shotgun (WGS) entry which is preliminary data.</text>
</comment>
<dbReference type="PANTHER" id="PTHR37315">
    <property type="entry name" value="UPF0311 PROTEIN BLR7842"/>
    <property type="match status" value="1"/>
</dbReference>
<dbReference type="Pfam" id="PF11578">
    <property type="entry name" value="DUF3237"/>
    <property type="match status" value="1"/>
</dbReference>
<sequence length="149" mass="15887">MNTEPLFELRLSVPVVQAPGGPAGYERRLGLIDGGRFEGENLSGIVLPGGNDLQTIRSDGAVLIDARVVLQTNDGAAIAMIYTGIRHGPSDVMARIAAGEDVDPASYYFRVTATFATSDSRYAWLNTIIAVGSGRRLPDGPVYSLHRLA</sequence>
<keyword evidence="3" id="KW-1185">Reference proteome</keyword>
<dbReference type="Proteomes" id="UP001597115">
    <property type="component" value="Unassembled WGS sequence"/>
</dbReference>
<protein>
    <recommendedName>
        <fullName evidence="1">UPF0311 protein ACFSCW_09800</fullName>
    </recommendedName>
</protein>
<dbReference type="HAMAP" id="MF_00775">
    <property type="entry name" value="UPF0311"/>
    <property type="match status" value="1"/>
</dbReference>
<dbReference type="RefSeq" id="WP_380888764.1">
    <property type="nucleotide sequence ID" value="NZ_JBHUDY010000001.1"/>
</dbReference>
<proteinExistence type="inferred from homology"/>